<dbReference type="PANTHER" id="PTHR43420">
    <property type="entry name" value="ACETYLTRANSFERASE"/>
    <property type="match status" value="1"/>
</dbReference>
<dbReference type="InterPro" id="IPR050680">
    <property type="entry name" value="YpeA/RimI_acetyltransf"/>
</dbReference>
<dbReference type="CDD" id="cd04301">
    <property type="entry name" value="NAT_SF"/>
    <property type="match status" value="1"/>
</dbReference>
<keyword evidence="5" id="KW-1185">Reference proteome</keyword>
<dbReference type="InterPro" id="IPR016181">
    <property type="entry name" value="Acyl_CoA_acyltransferase"/>
</dbReference>
<dbReference type="RefSeq" id="WP_151537434.1">
    <property type="nucleotide sequence ID" value="NZ_WBOS01000026.1"/>
</dbReference>
<dbReference type="EMBL" id="WBOS01000026">
    <property type="protein sequence ID" value="KAB2328626.1"/>
    <property type="molecule type" value="Genomic_DNA"/>
</dbReference>
<feature type="domain" description="N-acetyltransferase" evidence="3">
    <location>
        <begin position="2"/>
        <end position="163"/>
    </location>
</feature>
<dbReference type="Gene3D" id="3.40.630.30">
    <property type="match status" value="1"/>
</dbReference>
<reference evidence="4 5" key="1">
    <citation type="journal article" date="2016" name="Antonie Van Leeuwenhoek">
        <title>Bacillus depressus sp. nov., isolated from soil of a sunflower field.</title>
        <authorList>
            <person name="Wei X."/>
            <person name="Xin D."/>
            <person name="Xin Y."/>
            <person name="Zhang H."/>
            <person name="Wang T."/>
            <person name="Zhang J."/>
        </authorList>
    </citation>
    <scope>NUCLEOTIDE SEQUENCE [LARGE SCALE GENOMIC DNA]</scope>
    <source>
        <strain evidence="4 5">BZ1</strain>
    </source>
</reference>
<name>A0A6L3UXF7_9BACI</name>
<evidence type="ECO:0000313" key="5">
    <source>
        <dbReference type="Proteomes" id="UP000481030"/>
    </source>
</evidence>
<dbReference type="Proteomes" id="UP000481030">
    <property type="component" value="Unassembled WGS sequence"/>
</dbReference>
<dbReference type="SUPFAM" id="SSF55729">
    <property type="entry name" value="Acyl-CoA N-acyltransferases (Nat)"/>
    <property type="match status" value="1"/>
</dbReference>
<dbReference type="OrthoDB" id="4228396at2"/>
<dbReference type="Pfam" id="PF00583">
    <property type="entry name" value="Acetyltransf_1"/>
    <property type="match status" value="1"/>
</dbReference>
<organism evidence="4 5">
    <name type="scientific">Cytobacillus depressus</name>
    <dbReference type="NCBI Taxonomy" id="1602942"/>
    <lineage>
        <taxon>Bacteria</taxon>
        <taxon>Bacillati</taxon>
        <taxon>Bacillota</taxon>
        <taxon>Bacilli</taxon>
        <taxon>Bacillales</taxon>
        <taxon>Bacillaceae</taxon>
        <taxon>Cytobacillus</taxon>
    </lineage>
</organism>
<dbReference type="PROSITE" id="PS51186">
    <property type="entry name" value="GNAT"/>
    <property type="match status" value="1"/>
</dbReference>
<dbReference type="GO" id="GO:0016747">
    <property type="term" value="F:acyltransferase activity, transferring groups other than amino-acyl groups"/>
    <property type="evidence" value="ECO:0007669"/>
    <property type="project" value="InterPro"/>
</dbReference>
<gene>
    <name evidence="4" type="ORF">F7731_24695</name>
</gene>
<proteinExistence type="predicted"/>
<dbReference type="AlphaFoldDB" id="A0A6L3UXF7"/>
<dbReference type="PANTHER" id="PTHR43420:SF47">
    <property type="entry name" value="N-ACETYLTRANSFERASE DOMAIN-CONTAINING PROTEIN"/>
    <property type="match status" value="1"/>
</dbReference>
<evidence type="ECO:0000259" key="3">
    <source>
        <dbReference type="PROSITE" id="PS51186"/>
    </source>
</evidence>
<protein>
    <submittedName>
        <fullName evidence="4">GNAT family N-acetyltransferase</fullName>
    </submittedName>
</protein>
<comment type="caution">
    <text evidence="4">The sequence shown here is derived from an EMBL/GenBank/DDBJ whole genome shotgun (WGS) entry which is preliminary data.</text>
</comment>
<evidence type="ECO:0000256" key="2">
    <source>
        <dbReference type="ARBA" id="ARBA00023315"/>
    </source>
</evidence>
<keyword evidence="2" id="KW-0012">Acyltransferase</keyword>
<accession>A0A6L3UXF7</accession>
<evidence type="ECO:0000256" key="1">
    <source>
        <dbReference type="ARBA" id="ARBA00022679"/>
    </source>
</evidence>
<evidence type="ECO:0000313" key="4">
    <source>
        <dbReference type="EMBL" id="KAB2328626.1"/>
    </source>
</evidence>
<dbReference type="InterPro" id="IPR000182">
    <property type="entry name" value="GNAT_dom"/>
</dbReference>
<keyword evidence="1 4" id="KW-0808">Transferase</keyword>
<sequence length="293" mass="33296">MIEIKRLVDCTLQEGVDAWNIGFKGYYFDATTTPETFINRLVHEGLSPCLSIVAFQDNQPVGIVKNGVREFKGKRIAWNGGTGVAKALRGKGIGKLLMEETLSILKNEKVDIATLEAISDNHQAIQLYKKMGYEIIDDLEYLSLDGQIEKNAPTHTEHKYKLENAAPQEVAELSFYKGMYPWQTQWQNAKGGEAIILKNSSDAAIGYAYFRRVFNEENKHVTTVLYQCEAEDKNESADKIIKLLLHVVFSRYSNNIHYVVPNLPIRKSSITYESLKEAGFKRKTSQVYMIKQM</sequence>